<accession>A0A9W6R8M0</accession>
<reference evidence="2" key="1">
    <citation type="submission" date="2023-03" db="EMBL/GenBank/DDBJ databases">
        <title>Amycolatopsis taiwanensis NBRC 103393.</title>
        <authorList>
            <person name="Ichikawa N."/>
            <person name="Sato H."/>
            <person name="Tonouchi N."/>
        </authorList>
    </citation>
    <scope>NUCLEOTIDE SEQUENCE</scope>
    <source>
        <strain evidence="2">NBRC 103393</strain>
    </source>
</reference>
<evidence type="ECO:0000313" key="3">
    <source>
        <dbReference type="Proteomes" id="UP001165136"/>
    </source>
</evidence>
<sequence>MSDPARCPHCECPLPDPTHTVAAEIERIRQLAEARASSRVEELTAQVRQLQETVARLRAHSTAGYR</sequence>
<dbReference type="Proteomes" id="UP001165136">
    <property type="component" value="Unassembled WGS sequence"/>
</dbReference>
<comment type="caution">
    <text evidence="2">The sequence shown here is derived from an EMBL/GenBank/DDBJ whole genome shotgun (WGS) entry which is preliminary data.</text>
</comment>
<evidence type="ECO:0000256" key="1">
    <source>
        <dbReference type="SAM" id="Coils"/>
    </source>
</evidence>
<gene>
    <name evidence="2" type="ORF">Atai01_75070</name>
</gene>
<name>A0A9W6R8M0_9PSEU</name>
<proteinExistence type="predicted"/>
<organism evidence="2 3">
    <name type="scientific">Amycolatopsis taiwanensis</name>
    <dbReference type="NCBI Taxonomy" id="342230"/>
    <lineage>
        <taxon>Bacteria</taxon>
        <taxon>Bacillati</taxon>
        <taxon>Actinomycetota</taxon>
        <taxon>Actinomycetes</taxon>
        <taxon>Pseudonocardiales</taxon>
        <taxon>Pseudonocardiaceae</taxon>
        <taxon>Amycolatopsis</taxon>
    </lineage>
</organism>
<keyword evidence="3" id="KW-1185">Reference proteome</keyword>
<keyword evidence="1" id="KW-0175">Coiled coil</keyword>
<feature type="coiled-coil region" evidence="1">
    <location>
        <begin position="33"/>
        <end position="60"/>
    </location>
</feature>
<protein>
    <submittedName>
        <fullName evidence="2">Uncharacterized protein</fullName>
    </submittedName>
</protein>
<dbReference type="EMBL" id="BSTI01000028">
    <property type="protein sequence ID" value="GLY70888.1"/>
    <property type="molecule type" value="Genomic_DNA"/>
</dbReference>
<evidence type="ECO:0000313" key="2">
    <source>
        <dbReference type="EMBL" id="GLY70888.1"/>
    </source>
</evidence>
<dbReference type="RefSeq" id="WP_027944234.1">
    <property type="nucleotide sequence ID" value="NZ_BSTI01000028.1"/>
</dbReference>
<dbReference type="AlphaFoldDB" id="A0A9W6R8M0"/>